<reference evidence="1 2" key="1">
    <citation type="submission" date="2020-01" db="EMBL/GenBank/DDBJ databases">
        <authorList>
            <person name="Kim M.K."/>
        </authorList>
    </citation>
    <scope>NUCLEOTIDE SEQUENCE [LARGE SCALE GENOMIC DNA]</scope>
    <source>
        <strain evidence="1 2">BT213</strain>
    </source>
</reference>
<gene>
    <name evidence="1" type="ORF">GWO68_13235</name>
</gene>
<dbReference type="RefSeq" id="WP_162346943.1">
    <property type="nucleotide sequence ID" value="NZ_JAAEAA010000017.1"/>
</dbReference>
<evidence type="ECO:0000313" key="2">
    <source>
        <dbReference type="Proteomes" id="UP000478546"/>
    </source>
</evidence>
<protein>
    <submittedName>
        <fullName evidence="1">Uncharacterized protein</fullName>
    </submittedName>
</protein>
<comment type="caution">
    <text evidence="1">The sequence shown here is derived from an EMBL/GenBank/DDBJ whole genome shotgun (WGS) entry which is preliminary data.</text>
</comment>
<organism evidence="1 2">
    <name type="scientific">Pontibacter fetidus</name>
    <dbReference type="NCBI Taxonomy" id="2700082"/>
    <lineage>
        <taxon>Bacteria</taxon>
        <taxon>Pseudomonadati</taxon>
        <taxon>Bacteroidota</taxon>
        <taxon>Cytophagia</taxon>
        <taxon>Cytophagales</taxon>
        <taxon>Hymenobacteraceae</taxon>
        <taxon>Pontibacter</taxon>
    </lineage>
</organism>
<dbReference type="Proteomes" id="UP000478546">
    <property type="component" value="Unassembled WGS sequence"/>
</dbReference>
<evidence type="ECO:0000313" key="1">
    <source>
        <dbReference type="EMBL" id="NDK56883.1"/>
    </source>
</evidence>
<accession>A0A6B2H3F7</accession>
<dbReference type="EMBL" id="JAAEAA010000017">
    <property type="protein sequence ID" value="NDK56883.1"/>
    <property type="molecule type" value="Genomic_DNA"/>
</dbReference>
<proteinExistence type="predicted"/>
<name>A0A6B2H3F7_9BACT</name>
<dbReference type="AlphaFoldDB" id="A0A6B2H3F7"/>
<sequence>MKIPFTSRIADISSLLLLAVVLYTSRPDRQEQNQPVATHIKQAPVTVAALTVPANEAYFDLIMETSECLGENLWIGGKVECIPADTVLKLSQQARHFAVKDLTATGLSTYNSYKLRNTNGTLKAISDKNGRVFLQLQEGQMQLQPTTGEAPIIVAYQRTLPEAVYHDDSAGNWICE</sequence>
<keyword evidence="2" id="KW-1185">Reference proteome</keyword>